<evidence type="ECO:0000313" key="4">
    <source>
        <dbReference type="EMBL" id="OIW29083.1"/>
    </source>
</evidence>
<evidence type="ECO:0000313" key="5">
    <source>
        <dbReference type="Proteomes" id="UP000182658"/>
    </source>
</evidence>
<dbReference type="EMBL" id="KV875098">
    <property type="protein sequence ID" value="OIW29083.1"/>
    <property type="molecule type" value="Genomic_DNA"/>
</dbReference>
<comment type="similarity">
    <text evidence="1">Belongs to the thioesterase PaaI family.</text>
</comment>
<dbReference type="GO" id="GO:0016853">
    <property type="term" value="F:isomerase activity"/>
    <property type="evidence" value="ECO:0007669"/>
    <property type="project" value="UniProtKB-KW"/>
</dbReference>
<dbReference type="Gene3D" id="3.10.129.10">
    <property type="entry name" value="Hotdog Thioesterase"/>
    <property type="match status" value="1"/>
</dbReference>
<dbReference type="CDD" id="cd03443">
    <property type="entry name" value="PaaI_thioesterase"/>
    <property type="match status" value="1"/>
</dbReference>
<dbReference type="PANTHER" id="PTHR21660">
    <property type="entry name" value="THIOESTERASE SUPERFAMILY MEMBER-RELATED"/>
    <property type="match status" value="1"/>
</dbReference>
<accession>A0A1J7IPG3</accession>
<dbReference type="InParanoid" id="A0A1J7IPG3"/>
<dbReference type="Proteomes" id="UP000182658">
    <property type="component" value="Unassembled WGS sequence"/>
</dbReference>
<proteinExistence type="inferred from homology"/>
<evidence type="ECO:0000259" key="3">
    <source>
        <dbReference type="Pfam" id="PF03061"/>
    </source>
</evidence>
<reference evidence="4 5" key="1">
    <citation type="submission" date="2016-10" db="EMBL/GenBank/DDBJ databases">
        <title>Draft genome sequence of Coniochaeta ligniaria NRRL30616, a lignocellulolytic fungus for bioabatement of inhibitors in plant biomass hydrolysates.</title>
        <authorList>
            <consortium name="DOE Joint Genome Institute"/>
            <person name="Jimenez D.J."/>
            <person name="Hector R.E."/>
            <person name="Riley R."/>
            <person name="Sun H."/>
            <person name="Grigoriev I.V."/>
            <person name="Van Elsas J.D."/>
            <person name="Nichols N.N."/>
        </authorList>
    </citation>
    <scope>NUCLEOTIDE SEQUENCE [LARGE SCALE GENOMIC DNA]</scope>
    <source>
        <strain evidence="4 5">NRRL 30616</strain>
    </source>
</reference>
<dbReference type="InterPro" id="IPR006683">
    <property type="entry name" value="Thioestr_dom"/>
</dbReference>
<dbReference type="OrthoDB" id="2831072at2759"/>
<dbReference type="GO" id="GO:0047617">
    <property type="term" value="F:fatty acyl-CoA hydrolase activity"/>
    <property type="evidence" value="ECO:0007669"/>
    <property type="project" value="InterPro"/>
</dbReference>
<dbReference type="STRING" id="1408157.A0A1J7IPG3"/>
<dbReference type="Pfam" id="PF03061">
    <property type="entry name" value="4HBT"/>
    <property type="match status" value="1"/>
</dbReference>
<keyword evidence="2" id="KW-0378">Hydrolase</keyword>
<keyword evidence="4" id="KW-0413">Isomerase</keyword>
<sequence length="179" mass="20020">MPDNEETDNHPDLVKILVDLGPGEARVKESVRQIMARETDPEMRTWLAGIVPYLSFVSATPPTKDKHATVTFRFHVQQQHTNGLGNLHGGCNSTLFDFCTSTVLGMVNKPGYWFWLGVSRSLNVTYLRPVPVGESVLIESELMQVGQRLAHIKGRMRSEKTGVLLATCEHDKVNTDTKM</sequence>
<evidence type="ECO:0000256" key="1">
    <source>
        <dbReference type="ARBA" id="ARBA00008324"/>
    </source>
</evidence>
<keyword evidence="5" id="KW-1185">Reference proteome</keyword>
<name>A0A1J7IPG3_9PEZI</name>
<protein>
    <submittedName>
        <fullName evidence="4">Thioesterase/thiol ester dehydrase-isomerase</fullName>
    </submittedName>
</protein>
<dbReference type="AlphaFoldDB" id="A0A1J7IPG3"/>
<feature type="domain" description="Thioesterase" evidence="3">
    <location>
        <begin position="85"/>
        <end position="163"/>
    </location>
</feature>
<organism evidence="4 5">
    <name type="scientific">Coniochaeta ligniaria NRRL 30616</name>
    <dbReference type="NCBI Taxonomy" id="1408157"/>
    <lineage>
        <taxon>Eukaryota</taxon>
        <taxon>Fungi</taxon>
        <taxon>Dikarya</taxon>
        <taxon>Ascomycota</taxon>
        <taxon>Pezizomycotina</taxon>
        <taxon>Sordariomycetes</taxon>
        <taxon>Sordariomycetidae</taxon>
        <taxon>Coniochaetales</taxon>
        <taxon>Coniochaetaceae</taxon>
        <taxon>Coniochaeta</taxon>
    </lineage>
</organism>
<dbReference type="SUPFAM" id="SSF54637">
    <property type="entry name" value="Thioesterase/thiol ester dehydrase-isomerase"/>
    <property type="match status" value="1"/>
</dbReference>
<dbReference type="InterPro" id="IPR029069">
    <property type="entry name" value="HotDog_dom_sf"/>
</dbReference>
<gene>
    <name evidence="4" type="ORF">CONLIGDRAFT_407070</name>
</gene>
<dbReference type="InterPro" id="IPR039298">
    <property type="entry name" value="ACOT13"/>
</dbReference>
<evidence type="ECO:0000256" key="2">
    <source>
        <dbReference type="ARBA" id="ARBA00022801"/>
    </source>
</evidence>
<dbReference type="PANTHER" id="PTHR21660:SF1">
    <property type="entry name" value="ACYL-COENZYME A THIOESTERASE 13"/>
    <property type="match status" value="1"/>
</dbReference>